<comment type="caution">
    <text evidence="3">The sequence shown here is derived from an EMBL/GenBank/DDBJ whole genome shotgun (WGS) entry which is preliminary data.</text>
</comment>
<keyword evidence="4" id="KW-1185">Reference proteome</keyword>
<evidence type="ECO:0000313" key="4">
    <source>
        <dbReference type="Proteomes" id="UP000228593"/>
    </source>
</evidence>
<evidence type="ECO:0000259" key="2">
    <source>
        <dbReference type="PROSITE" id="PS50035"/>
    </source>
</evidence>
<organism evidence="3 4">
    <name type="scientific">Massilia psychrophila</name>
    <dbReference type="NCBI Taxonomy" id="1603353"/>
    <lineage>
        <taxon>Bacteria</taxon>
        <taxon>Pseudomonadati</taxon>
        <taxon>Pseudomonadota</taxon>
        <taxon>Betaproteobacteria</taxon>
        <taxon>Burkholderiales</taxon>
        <taxon>Oxalobacteraceae</taxon>
        <taxon>Telluria group</taxon>
        <taxon>Massilia</taxon>
    </lineage>
</organism>
<name>A0A2G8SW39_9BURK</name>
<sequence length="520" mass="55583">MRRPAACLGSSLSLALALALTLSLLTGCADLPPQDGRVASSALLDTAGTALGQAMAPLLAAHPGKSGVYALADGRDAFAARAVLANSAQSSLDVQSYIWHGDITGTLLFGALRAAADRGVRVRLLLDDNGTEGLDDTLALLDAHANFEVRLYNPFVRRGARILGFLTDFSRLNRRMHNKSFTVDGQATIVGGRNIGDEYFGAAGDLLFSDLDVLAIGPAVKAVSDDFDRYWNSASAYPVSSLVAAPDSASIAAVTRKLAAIEQTSAARAYRVTMRDSGFVAQMVGRSLPFEWATARLVSDNPAKTLRQAPDSSRLMPQLRDLVGAPAHSLDLVSSYFVPGEAGTAALSMLAKSGVAVRVLTNSLAATDVPAVHAGYAKSRKSLLAAGVKLYELRATWQADDRRRGGFVGSSSSSLHTKTFAVDNEHVFIGSFNFDPRSARLNTEMGFVIDSPLMARQLDARMSGGVAERAYEVRLGSDGELEWIERKEGVELRYRSEPGAGLWRRLQVRVLSGLPIDWLL</sequence>
<dbReference type="GO" id="GO:0032049">
    <property type="term" value="P:cardiolipin biosynthetic process"/>
    <property type="evidence" value="ECO:0007669"/>
    <property type="project" value="UniProtKB-ARBA"/>
</dbReference>
<dbReference type="PROSITE" id="PS51257">
    <property type="entry name" value="PROKAR_LIPOPROTEIN"/>
    <property type="match status" value="1"/>
</dbReference>
<dbReference type="Gene3D" id="3.30.870.10">
    <property type="entry name" value="Endonuclease Chain A"/>
    <property type="match status" value="2"/>
</dbReference>
<dbReference type="CDD" id="cd09111">
    <property type="entry name" value="PLDc_ymdC_like_1"/>
    <property type="match status" value="1"/>
</dbReference>
<dbReference type="OrthoDB" id="9814092at2"/>
<dbReference type="GO" id="GO:0030572">
    <property type="term" value="F:phosphatidyltransferase activity"/>
    <property type="evidence" value="ECO:0007669"/>
    <property type="project" value="UniProtKB-ARBA"/>
</dbReference>
<dbReference type="Pfam" id="PF13091">
    <property type="entry name" value="PLDc_2"/>
    <property type="match status" value="2"/>
</dbReference>
<dbReference type="PROSITE" id="PS50035">
    <property type="entry name" value="PLD"/>
    <property type="match status" value="2"/>
</dbReference>
<feature type="signal peptide" evidence="1">
    <location>
        <begin position="1"/>
        <end position="29"/>
    </location>
</feature>
<proteinExistence type="predicted"/>
<dbReference type="PANTHER" id="PTHR21248:SF12">
    <property type="entry name" value="CARDIOLIPIN SYNTHASE C"/>
    <property type="match status" value="1"/>
</dbReference>
<reference evidence="3 4" key="1">
    <citation type="submission" date="2017-10" db="EMBL/GenBank/DDBJ databases">
        <title>Massilia psychrophilum sp. nov., a novel purple-pigmented bacterium isolated from Tianshan glacier, Xinjiang Municipality, China.</title>
        <authorList>
            <person name="Wang H."/>
        </authorList>
    </citation>
    <scope>NUCLEOTIDE SEQUENCE [LARGE SCALE GENOMIC DNA]</scope>
    <source>
        <strain evidence="3 4">JCM 30813</strain>
    </source>
</reference>
<keyword evidence="1" id="KW-0732">Signal</keyword>
<feature type="domain" description="PLD phosphodiesterase" evidence="2">
    <location>
        <begin position="411"/>
        <end position="438"/>
    </location>
</feature>
<feature type="chain" id="PRO_5013956891" description="PLD phosphodiesterase domain-containing protein" evidence="1">
    <location>
        <begin position="30"/>
        <end position="520"/>
    </location>
</feature>
<dbReference type="SMART" id="SM00155">
    <property type="entry name" value="PLDc"/>
    <property type="match status" value="2"/>
</dbReference>
<protein>
    <recommendedName>
        <fullName evidence="2">PLD phosphodiesterase domain-containing protein</fullName>
    </recommendedName>
</protein>
<dbReference type="PANTHER" id="PTHR21248">
    <property type="entry name" value="CARDIOLIPIN SYNTHASE"/>
    <property type="match status" value="1"/>
</dbReference>
<gene>
    <name evidence="3" type="ORF">CR103_20655</name>
</gene>
<dbReference type="CDD" id="cd09113">
    <property type="entry name" value="PLDc_ymdC_like_2"/>
    <property type="match status" value="1"/>
</dbReference>
<evidence type="ECO:0000256" key="1">
    <source>
        <dbReference type="SAM" id="SignalP"/>
    </source>
</evidence>
<dbReference type="InterPro" id="IPR001736">
    <property type="entry name" value="PLipase_D/transphosphatidylase"/>
</dbReference>
<accession>A0A2G8SW39</accession>
<dbReference type="SUPFAM" id="SSF56024">
    <property type="entry name" value="Phospholipase D/nuclease"/>
    <property type="match status" value="2"/>
</dbReference>
<dbReference type="InterPro" id="IPR025202">
    <property type="entry name" value="PLD-like_dom"/>
</dbReference>
<feature type="domain" description="PLD phosphodiesterase" evidence="2">
    <location>
        <begin position="172"/>
        <end position="199"/>
    </location>
</feature>
<dbReference type="AlphaFoldDB" id="A0A2G8SW39"/>
<dbReference type="EMBL" id="PDOB01000055">
    <property type="protein sequence ID" value="PIL37952.1"/>
    <property type="molecule type" value="Genomic_DNA"/>
</dbReference>
<dbReference type="Proteomes" id="UP000228593">
    <property type="component" value="Unassembled WGS sequence"/>
</dbReference>
<evidence type="ECO:0000313" key="3">
    <source>
        <dbReference type="EMBL" id="PIL37952.1"/>
    </source>
</evidence>
<dbReference type="RefSeq" id="WP_099917821.1">
    <property type="nucleotide sequence ID" value="NZ_BMHS01000042.1"/>
</dbReference>